<comment type="caution">
    <text evidence="1">The sequence shown here is derived from an EMBL/GenBank/DDBJ whole genome shotgun (WGS) entry which is preliminary data.</text>
</comment>
<protein>
    <submittedName>
        <fullName evidence="1">Uncharacterized protein</fullName>
    </submittedName>
</protein>
<accession>A0ACC2NUH7</accession>
<evidence type="ECO:0000313" key="2">
    <source>
        <dbReference type="Proteomes" id="UP001239111"/>
    </source>
</evidence>
<keyword evidence="2" id="KW-1185">Reference proteome</keyword>
<proteinExistence type="predicted"/>
<evidence type="ECO:0000313" key="1">
    <source>
        <dbReference type="EMBL" id="KAJ8674744.1"/>
    </source>
</evidence>
<reference evidence="1" key="1">
    <citation type="submission" date="2023-04" db="EMBL/GenBank/DDBJ databases">
        <title>A chromosome-level genome assembly of the parasitoid wasp Eretmocerus hayati.</title>
        <authorList>
            <person name="Zhong Y."/>
            <person name="Liu S."/>
            <person name="Liu Y."/>
        </authorList>
    </citation>
    <scope>NUCLEOTIDE SEQUENCE</scope>
    <source>
        <strain evidence="1">ZJU_SS_LIU_2023</strain>
    </source>
</reference>
<gene>
    <name evidence="1" type="ORF">QAD02_010530</name>
</gene>
<sequence length="127" mass="13760">MLVNQPAQDPASGSRIDSEVTSSDGENGGGTNAIAANETEQEDEGRGTTTRNIEGAPLEGNGDQDYDKWLTRMMRATATSSTTGDPDSRLFHLHRPTQQTGADRPHQLGGLRRMGRRRGSRYPNPPP</sequence>
<organism evidence="1 2">
    <name type="scientific">Eretmocerus hayati</name>
    <dbReference type="NCBI Taxonomy" id="131215"/>
    <lineage>
        <taxon>Eukaryota</taxon>
        <taxon>Metazoa</taxon>
        <taxon>Ecdysozoa</taxon>
        <taxon>Arthropoda</taxon>
        <taxon>Hexapoda</taxon>
        <taxon>Insecta</taxon>
        <taxon>Pterygota</taxon>
        <taxon>Neoptera</taxon>
        <taxon>Endopterygota</taxon>
        <taxon>Hymenoptera</taxon>
        <taxon>Apocrita</taxon>
        <taxon>Proctotrupomorpha</taxon>
        <taxon>Chalcidoidea</taxon>
        <taxon>Aphelinidae</taxon>
        <taxon>Aphelininae</taxon>
        <taxon>Eretmocerus</taxon>
    </lineage>
</organism>
<dbReference type="Proteomes" id="UP001239111">
    <property type="component" value="Chromosome 2"/>
</dbReference>
<name>A0ACC2NUH7_9HYME</name>
<dbReference type="EMBL" id="CM056742">
    <property type="protein sequence ID" value="KAJ8674744.1"/>
    <property type="molecule type" value="Genomic_DNA"/>
</dbReference>